<dbReference type="EMBL" id="BGZN01000001">
    <property type="protein sequence ID" value="GBR72630.1"/>
    <property type="molecule type" value="Genomic_DNA"/>
</dbReference>
<dbReference type="Gene3D" id="2.60.15.10">
    <property type="entry name" value="F0F1 ATP synthase delta/epsilon subunit, N-terminal"/>
    <property type="match status" value="1"/>
</dbReference>
<dbReference type="Proteomes" id="UP000269352">
    <property type="component" value="Unassembled WGS sequence"/>
</dbReference>
<proteinExistence type="predicted"/>
<dbReference type="SUPFAM" id="SSF51344">
    <property type="entry name" value="Epsilon subunit of F1F0-ATP synthase N-terminal domain"/>
    <property type="match status" value="1"/>
</dbReference>
<feature type="domain" description="ATP synthase F1 complex delta/epsilon subunit N-terminal" evidence="2">
    <location>
        <begin position="1"/>
        <end position="81"/>
    </location>
</feature>
<name>A0A388T8V0_TERA1</name>
<accession>A0A388T8V0</accession>
<reference evidence="3 4" key="1">
    <citation type="journal article" date="2019" name="ISME J.">
        <title>Genome analyses of uncultured TG2/ZB3 bacteria in 'Margulisbacteria' specifically attached to ectosymbiotic spirochetes of protists in the termite gut.</title>
        <authorList>
            <person name="Utami Y.D."/>
            <person name="Kuwahara H."/>
            <person name="Igai K."/>
            <person name="Murakami T."/>
            <person name="Sugaya K."/>
            <person name="Morikawa T."/>
            <person name="Nagura Y."/>
            <person name="Yuki M."/>
            <person name="Deevong P."/>
            <person name="Inoue T."/>
            <person name="Kihara K."/>
            <person name="Lo N."/>
            <person name="Yamada A."/>
            <person name="Ohkuma M."/>
            <person name="Hongoh Y."/>
        </authorList>
    </citation>
    <scope>NUCLEOTIDE SEQUENCE [LARGE SCALE GENOMIC DNA]</scope>
    <source>
        <strain evidence="3">NkOx7-01</strain>
    </source>
</reference>
<sequence>MKCTLVSATEQQIETEITGIFVQAVNGELGVLTGHQPLIAKLKDNSAVRLETAAPAPKIYTVGANSFLQFAGGAAVILTQSFALKVQ</sequence>
<dbReference type="Pfam" id="PF02823">
    <property type="entry name" value="ATP-synt_DE_N"/>
    <property type="match status" value="1"/>
</dbReference>
<gene>
    <name evidence="3" type="ORF">NO1_0134</name>
</gene>
<dbReference type="GO" id="GO:0015986">
    <property type="term" value="P:proton motive force-driven ATP synthesis"/>
    <property type="evidence" value="ECO:0007669"/>
    <property type="project" value="InterPro"/>
</dbReference>
<protein>
    <recommendedName>
        <fullName evidence="2">ATP synthase F1 complex delta/epsilon subunit N-terminal domain-containing protein</fullName>
    </recommendedName>
</protein>
<keyword evidence="1" id="KW-0066">ATP synthesis</keyword>
<evidence type="ECO:0000256" key="1">
    <source>
        <dbReference type="ARBA" id="ARBA00023196"/>
    </source>
</evidence>
<keyword evidence="4" id="KW-1185">Reference proteome</keyword>
<dbReference type="GO" id="GO:0045259">
    <property type="term" value="C:proton-transporting ATP synthase complex"/>
    <property type="evidence" value="ECO:0007669"/>
    <property type="project" value="UniProtKB-KW"/>
</dbReference>
<comment type="caution">
    <text evidence="3">The sequence shown here is derived from an EMBL/GenBank/DDBJ whole genome shotgun (WGS) entry which is preliminary data.</text>
</comment>
<evidence type="ECO:0000259" key="2">
    <source>
        <dbReference type="Pfam" id="PF02823"/>
    </source>
</evidence>
<dbReference type="AlphaFoldDB" id="A0A388T8V0"/>
<dbReference type="InterPro" id="IPR020546">
    <property type="entry name" value="ATP_synth_F1_dsu/esu_N"/>
</dbReference>
<keyword evidence="1" id="KW-0139">CF(1)</keyword>
<evidence type="ECO:0000313" key="3">
    <source>
        <dbReference type="EMBL" id="GBR72630.1"/>
    </source>
</evidence>
<organism evidence="3 4">
    <name type="scientific">Termititenax aidoneus</name>
    <dbReference type="NCBI Taxonomy" id="2218524"/>
    <lineage>
        <taxon>Bacteria</taxon>
        <taxon>Bacillati</taxon>
        <taxon>Candidatus Margulisiibacteriota</taxon>
        <taxon>Candidatus Termititenacia</taxon>
        <taxon>Candidatus Termititenacales</taxon>
        <taxon>Candidatus Termititenacaceae</taxon>
        <taxon>Candidatus Termititenax</taxon>
    </lineage>
</organism>
<evidence type="ECO:0000313" key="4">
    <source>
        <dbReference type="Proteomes" id="UP000269352"/>
    </source>
</evidence>
<dbReference type="InterPro" id="IPR036771">
    <property type="entry name" value="ATPsynth_dsu/esu_N"/>
</dbReference>